<reference evidence="1 2" key="1">
    <citation type="submission" date="2013-12" db="EMBL/GenBank/DDBJ databases">
        <title>Ecological redundancy of diverse viral populations within a natural community.</title>
        <authorList>
            <person name="Gregory A.C."/>
            <person name="LaButti K."/>
            <person name="Copeland A."/>
            <person name="Woyke T."/>
            <person name="Sullivan M.B."/>
        </authorList>
    </citation>
    <scope>NUCLEOTIDE SEQUENCE [LARGE SCALE GENOMIC DNA]</scope>
    <source>
        <strain evidence="1">Syn7803C7</strain>
    </source>
</reference>
<dbReference type="EMBL" id="KJ019052">
    <property type="protein sequence ID" value="AIX19905.1"/>
    <property type="molecule type" value="Genomic_DNA"/>
</dbReference>
<evidence type="ECO:0000313" key="2">
    <source>
        <dbReference type="Proteomes" id="UP000185323"/>
    </source>
</evidence>
<keyword evidence="2" id="KW-1185">Reference proteome</keyword>
<organism evidence="1 2">
    <name type="scientific">Synechococcus phage ACG-2014f_Syn7803C7</name>
    <dbReference type="NCBI Taxonomy" id="2790345"/>
    <lineage>
        <taxon>Viruses</taxon>
        <taxon>Duplodnaviria</taxon>
        <taxon>Heunggongvirae</taxon>
        <taxon>Uroviricota</taxon>
        <taxon>Caudoviricetes</taxon>
        <taxon>Pantevenvirales</taxon>
        <taxon>Kyanoviridae</taxon>
        <taxon>Atlauavirus</taxon>
        <taxon>Atlauavirus acg2014f</taxon>
    </lineage>
</organism>
<evidence type="ECO:0000313" key="1">
    <source>
        <dbReference type="EMBL" id="AIX19905.1"/>
    </source>
</evidence>
<gene>
    <name evidence="1" type="ORF">Syn7803C7_14</name>
</gene>
<dbReference type="Proteomes" id="UP000185323">
    <property type="component" value="Segment"/>
</dbReference>
<protein>
    <submittedName>
        <fullName evidence="1">Uncharacterized protein</fullName>
    </submittedName>
</protein>
<sequence>MAEQNWERRILQSFGANFRLDVSNPQKTVGGEDVYNFYSVTDEEKVCLMGQQQDGLWRLYNDDKVEIVGGAKVVEDGVCVTIVGKNGDVVINADNNGRVRIRGQNINLQADEDVNITAGRNVNIKSGSGRTLLAGNTLEKDALKGNLLDPEKQWAWRVFEGTGLPAGMFPQLMSPFSGITDLAGSIVGGVGFGDAISGAVSSAVSGAVSGAVGGVAGGVAGDIAGDAIGGIIP</sequence>
<accession>A0A0E3F3P7</accession>
<name>A0A0E3F3P7_9CAUD</name>
<proteinExistence type="predicted"/>
<dbReference type="KEGG" id="vg:24171864"/>